<gene>
    <name evidence="2" type="ORF">SAMN04487940_13412</name>
</gene>
<evidence type="ECO:0000313" key="3">
    <source>
        <dbReference type="Proteomes" id="UP000182932"/>
    </source>
</evidence>
<keyword evidence="1" id="KW-1133">Transmembrane helix</keyword>
<accession>A0A975WFA1</accession>
<keyword evidence="1" id="KW-0812">Transmembrane</keyword>
<evidence type="ECO:0000313" key="2">
    <source>
        <dbReference type="EMBL" id="SEK10771.1"/>
    </source>
</evidence>
<organism evidence="2 3">
    <name type="scientific">Marinovum algicola</name>
    <dbReference type="NCBI Taxonomy" id="42444"/>
    <lineage>
        <taxon>Bacteria</taxon>
        <taxon>Pseudomonadati</taxon>
        <taxon>Pseudomonadota</taxon>
        <taxon>Alphaproteobacteria</taxon>
        <taxon>Rhodobacterales</taxon>
        <taxon>Roseobacteraceae</taxon>
        <taxon>Marinovum</taxon>
    </lineage>
</organism>
<proteinExistence type="predicted"/>
<keyword evidence="1" id="KW-0472">Membrane</keyword>
<evidence type="ECO:0000256" key="1">
    <source>
        <dbReference type="SAM" id="Phobius"/>
    </source>
</evidence>
<feature type="transmembrane region" description="Helical" evidence="1">
    <location>
        <begin position="165"/>
        <end position="188"/>
    </location>
</feature>
<protein>
    <submittedName>
        <fullName evidence="2">Uncharacterized protein</fullName>
    </submittedName>
</protein>
<dbReference type="GeneID" id="80821103"/>
<comment type="caution">
    <text evidence="2">The sequence shown here is derived from an EMBL/GenBank/DDBJ whole genome shotgun (WGS) entry which is preliminary data.</text>
</comment>
<reference evidence="2 3" key="1">
    <citation type="submission" date="2016-10" db="EMBL/GenBank/DDBJ databases">
        <authorList>
            <person name="Varghese N."/>
            <person name="Submissions S."/>
        </authorList>
    </citation>
    <scope>NUCLEOTIDE SEQUENCE [LARGE SCALE GENOMIC DNA]</scope>
    <source>
        <strain evidence="2 3">FF3</strain>
    </source>
</reference>
<keyword evidence="3" id="KW-1185">Reference proteome</keyword>
<sequence>MQRFFKANKAAARRARLAVERRLLPAGYPGFQATPGDMDWQSELWVRMFVDMSYCVFSESGMMFARRGVTDDGQMIWLVKHIQRPLAFHAVAHDPAQAFACAREAWAACDALRKRRAEIRALCRNLLMGRARFDVTVEDAAAAPLSSVEVRFFLRRMGLSRRRRISGRLAALIALIEPQVGIVVWTAFRRQTQGQEVTRAALA</sequence>
<dbReference type="RefSeq" id="WP_074840268.1">
    <property type="nucleotide sequence ID" value="NZ_CATLQZ010000038.1"/>
</dbReference>
<dbReference type="EMBL" id="FNYY01000034">
    <property type="protein sequence ID" value="SEK10771.1"/>
    <property type="molecule type" value="Genomic_DNA"/>
</dbReference>
<dbReference type="AlphaFoldDB" id="A0A975WFA1"/>
<dbReference type="Proteomes" id="UP000182932">
    <property type="component" value="Unassembled WGS sequence"/>
</dbReference>
<name>A0A975WFA1_9RHOB</name>